<gene>
    <name evidence="5" type="ORF">D9758_011143</name>
</gene>
<dbReference type="InterPro" id="IPR013528">
    <property type="entry name" value="HMG_CoA_synth_N"/>
</dbReference>
<dbReference type="GO" id="GO:0010142">
    <property type="term" value="P:farnesyl diphosphate biosynthetic process, mevalonate pathway"/>
    <property type="evidence" value="ECO:0007669"/>
    <property type="project" value="InterPro"/>
</dbReference>
<evidence type="ECO:0000256" key="2">
    <source>
        <dbReference type="ARBA" id="ARBA00022679"/>
    </source>
</evidence>
<dbReference type="AlphaFoldDB" id="A0A8H5CJW2"/>
<keyword evidence="2" id="KW-0808">Transferase</keyword>
<comment type="caution">
    <text evidence="5">The sequence shown here is derived from an EMBL/GenBank/DDBJ whole genome shotgun (WGS) entry which is preliminary data.</text>
</comment>
<evidence type="ECO:0000259" key="4">
    <source>
        <dbReference type="Pfam" id="PF08540"/>
    </source>
</evidence>
<dbReference type="PANTHER" id="PTHR43323">
    <property type="entry name" value="3-HYDROXY-3-METHYLGLUTARYL COENZYME A SYNTHASE"/>
    <property type="match status" value="1"/>
</dbReference>
<dbReference type="SUPFAM" id="SSF48576">
    <property type="entry name" value="Terpenoid synthases"/>
    <property type="match status" value="1"/>
</dbReference>
<feature type="domain" description="Hydroxymethylglutaryl-coenzyme A synthase N-terminal" evidence="3">
    <location>
        <begin position="389"/>
        <end position="533"/>
    </location>
</feature>
<name>A0A8H5CJW2_9AGAR</name>
<evidence type="ECO:0000256" key="1">
    <source>
        <dbReference type="ARBA" id="ARBA00007061"/>
    </source>
</evidence>
<dbReference type="Pfam" id="PF19086">
    <property type="entry name" value="Terpene_syn_C_2"/>
    <property type="match status" value="1"/>
</dbReference>
<proteinExistence type="inferred from homology"/>
<evidence type="ECO:0000313" key="5">
    <source>
        <dbReference type="EMBL" id="KAF5343069.1"/>
    </source>
</evidence>
<accession>A0A8H5CJW2</accession>
<dbReference type="EMBL" id="JAACJM010000150">
    <property type="protein sequence ID" value="KAF5343069.1"/>
    <property type="molecule type" value="Genomic_DNA"/>
</dbReference>
<dbReference type="Gene3D" id="1.10.600.10">
    <property type="entry name" value="Farnesyl Diphosphate Synthase"/>
    <property type="match status" value="1"/>
</dbReference>
<dbReference type="Pfam" id="PF01154">
    <property type="entry name" value="HMG_CoA_synt_N"/>
    <property type="match status" value="1"/>
</dbReference>
<dbReference type="GO" id="GO:0004421">
    <property type="term" value="F:hydroxymethylglutaryl-CoA synthase activity"/>
    <property type="evidence" value="ECO:0007669"/>
    <property type="project" value="InterPro"/>
</dbReference>
<evidence type="ECO:0000259" key="3">
    <source>
        <dbReference type="Pfam" id="PF01154"/>
    </source>
</evidence>
<dbReference type="SUPFAM" id="SSF53901">
    <property type="entry name" value="Thiolase-like"/>
    <property type="match status" value="1"/>
</dbReference>
<protein>
    <submittedName>
        <fullName evidence="5">Uncharacterized protein</fullName>
    </submittedName>
</protein>
<dbReference type="OrthoDB" id="3349471at2759"/>
<reference evidence="5 6" key="1">
    <citation type="journal article" date="2020" name="ISME J.">
        <title>Uncovering the hidden diversity of litter-decomposition mechanisms in mushroom-forming fungi.</title>
        <authorList>
            <person name="Floudas D."/>
            <person name="Bentzer J."/>
            <person name="Ahren D."/>
            <person name="Johansson T."/>
            <person name="Persson P."/>
            <person name="Tunlid A."/>
        </authorList>
    </citation>
    <scope>NUCLEOTIDE SEQUENCE [LARGE SCALE GENOMIC DNA]</scope>
    <source>
        <strain evidence="5 6">CBS 291.85</strain>
    </source>
</reference>
<evidence type="ECO:0000313" key="6">
    <source>
        <dbReference type="Proteomes" id="UP000559256"/>
    </source>
</evidence>
<dbReference type="InterPro" id="IPR008949">
    <property type="entry name" value="Isoprenoid_synthase_dom_sf"/>
</dbReference>
<dbReference type="Gene3D" id="3.40.47.10">
    <property type="match status" value="1"/>
</dbReference>
<dbReference type="Pfam" id="PF08540">
    <property type="entry name" value="HMG_CoA_synt_C"/>
    <property type="match status" value="1"/>
</dbReference>
<dbReference type="PANTHER" id="PTHR43323:SF2">
    <property type="entry name" value="HYDROXYMETHYLGLUTARYL-COA SYNTHASE"/>
    <property type="match status" value="1"/>
</dbReference>
<dbReference type="GO" id="GO:0006696">
    <property type="term" value="P:ergosterol biosynthetic process"/>
    <property type="evidence" value="ECO:0007669"/>
    <property type="project" value="TreeGrafter"/>
</dbReference>
<dbReference type="InterPro" id="IPR013746">
    <property type="entry name" value="HMG_CoA_synt_C_dom"/>
</dbReference>
<comment type="similarity">
    <text evidence="1">Belongs to the thiolase-like superfamily. HMG-CoA synthase family.</text>
</comment>
<dbReference type="InterPro" id="IPR016039">
    <property type="entry name" value="Thiolase-like"/>
</dbReference>
<dbReference type="GO" id="GO:0006084">
    <property type="term" value="P:acetyl-CoA metabolic process"/>
    <property type="evidence" value="ECO:0007669"/>
    <property type="project" value="InterPro"/>
</dbReference>
<dbReference type="Proteomes" id="UP000559256">
    <property type="component" value="Unassembled WGS sequence"/>
</dbReference>
<keyword evidence="6" id="KW-1185">Reference proteome</keyword>
<feature type="domain" description="Hydroxymethylglutaryl-coenzyme A synthase C-terminal" evidence="4">
    <location>
        <begin position="551"/>
        <end position="752"/>
    </location>
</feature>
<organism evidence="5 6">
    <name type="scientific">Tetrapyrgos nigripes</name>
    <dbReference type="NCBI Taxonomy" id="182062"/>
    <lineage>
        <taxon>Eukaryota</taxon>
        <taxon>Fungi</taxon>
        <taxon>Dikarya</taxon>
        <taxon>Basidiomycota</taxon>
        <taxon>Agaricomycotina</taxon>
        <taxon>Agaricomycetes</taxon>
        <taxon>Agaricomycetidae</taxon>
        <taxon>Agaricales</taxon>
        <taxon>Marasmiineae</taxon>
        <taxon>Marasmiaceae</taxon>
        <taxon>Tetrapyrgos</taxon>
    </lineage>
</organism>
<sequence length="775" mass="86692">MERLHDEWMMKYWPFSSEKKRSRIPFMNLAGFSTWCAPAADFNRMVWGARIAGIFFLADDYIDSGKMLDRIPGFKTAATGTGPLHEEDQAEICHDIVFRAIKATSHPRTFDQLTKCTHEWWDSNIHEPFKNLDQYLAVRRVNIAMQSSNPLVFRKCGFNDDEQSAYFRYTLDINLTDEQINHPLMREAEGIVSDHVGLTNDFFSYLKEKMTNSDDTNIVRILMEHENLTYPEAKVVIEKKIRQKEQDFIGAGMAVLNDPSLGKIQKYISGLQICNTAWAVIWLGRRRCVPLKLDPSTFTTELWILNLSQSGRYNVGDIDGITFPSLSWAAEPTPEDEVVDDTEESLRRDKIFNVDAKDIPPPDFTIDDDEIFLSNPHAHIQQYVKLPERPKNVGIIGLEVSIPEQYIAVQAFENTDGVAPGTYSSSLGPVYFPDTSEDKVSIIFALLEKYNINPHAIGRVDTIADCRLPKSAQAKLERSFDEGAEFTNSKGITSAIFNARVLAGMEGYALVFGRNNGAAASGEVALLIGPDAPLVLEPIHGASITSGTPASLATYLKTLDKSLSAYERKVEKAAVKAEHLLATAVKLSDFDFSIFESPKPEYVQKAYSHMTYHDFVAHPPSSASRESIPASMDENSFQDWNLAKREINGTPIDQISKAQYTESVIPSQLLSTVLGNAYASSLYAGLASLLTNIPSYELFDKRISMFQYDGSGASTFFAIRVRGDTSHIQRRLDLKSRLAKMDLVTPSVYQNEARMEVGTAEVQLLRQRAITVSAA</sequence>